<dbReference type="EMBL" id="JAAVMX010000001">
    <property type="protein sequence ID" value="KAF4513418.1"/>
    <property type="molecule type" value="Genomic_DNA"/>
</dbReference>
<evidence type="ECO:0000256" key="1">
    <source>
        <dbReference type="SAM" id="MobiDB-lite"/>
    </source>
</evidence>
<sequence>MLAEMHHVPRDTRRAQRSQHETPILPDRPRPKRRPRQAQAQALDGHGPPAKLMPRACEEDLDSVSLGEVVPSWTLFLLDQQEYCILGGTGRGVYPARPLTFACAGVLEEKPRLPMPAPKDTSIDRIWRLSSSVLGDLHGCHRPSIIMPQPCIQ</sequence>
<evidence type="ECO:0000313" key="2">
    <source>
        <dbReference type="EMBL" id="KAF4513418.1"/>
    </source>
</evidence>
<dbReference type="AlphaFoldDB" id="A0A8H4Q038"/>
<proteinExistence type="predicted"/>
<protein>
    <submittedName>
        <fullName evidence="2">Uncharacterized protein</fullName>
    </submittedName>
</protein>
<feature type="region of interest" description="Disordered" evidence="1">
    <location>
        <begin position="1"/>
        <end position="54"/>
    </location>
</feature>
<keyword evidence="3" id="KW-1185">Reference proteome</keyword>
<dbReference type="Proteomes" id="UP000557566">
    <property type="component" value="Unassembled WGS sequence"/>
</dbReference>
<evidence type="ECO:0000313" key="3">
    <source>
        <dbReference type="Proteomes" id="UP000557566"/>
    </source>
</evidence>
<reference evidence="2 3" key="1">
    <citation type="journal article" date="2020" name="Genome Biol. Evol.">
        <title>A new high-quality draft genome assembly of the Chinese cordyceps Ophiocordyceps sinensis.</title>
        <authorList>
            <person name="Shu R."/>
            <person name="Zhang J."/>
            <person name="Meng Q."/>
            <person name="Zhang H."/>
            <person name="Zhou G."/>
            <person name="Li M."/>
            <person name="Wu P."/>
            <person name="Zhao Y."/>
            <person name="Chen C."/>
            <person name="Qin Q."/>
        </authorList>
    </citation>
    <scope>NUCLEOTIDE SEQUENCE [LARGE SCALE GENOMIC DNA]</scope>
    <source>
        <strain evidence="2 3">IOZ07</strain>
    </source>
</reference>
<comment type="caution">
    <text evidence="2">The sequence shown here is derived from an EMBL/GenBank/DDBJ whole genome shotgun (WGS) entry which is preliminary data.</text>
</comment>
<feature type="compositionally biased region" description="Basic and acidic residues" evidence="1">
    <location>
        <begin position="1"/>
        <end position="20"/>
    </location>
</feature>
<gene>
    <name evidence="2" type="ORF">G6O67_000691</name>
</gene>
<organism evidence="2 3">
    <name type="scientific">Ophiocordyceps sinensis</name>
    <dbReference type="NCBI Taxonomy" id="72228"/>
    <lineage>
        <taxon>Eukaryota</taxon>
        <taxon>Fungi</taxon>
        <taxon>Dikarya</taxon>
        <taxon>Ascomycota</taxon>
        <taxon>Pezizomycotina</taxon>
        <taxon>Sordariomycetes</taxon>
        <taxon>Hypocreomycetidae</taxon>
        <taxon>Hypocreales</taxon>
        <taxon>Ophiocordycipitaceae</taxon>
        <taxon>Ophiocordyceps</taxon>
    </lineage>
</organism>
<name>A0A8H4Q038_9HYPO</name>
<accession>A0A8H4Q038</accession>